<evidence type="ECO:0000313" key="1">
    <source>
        <dbReference type="EMBL" id="MET1256928.1"/>
    </source>
</evidence>
<dbReference type="InterPro" id="IPR014996">
    <property type="entry name" value="AcaB"/>
</dbReference>
<organism evidence="1 2">
    <name type="scientific">Aliikangiella maris</name>
    <dbReference type="NCBI Taxonomy" id="3162458"/>
    <lineage>
        <taxon>Bacteria</taxon>
        <taxon>Pseudomonadati</taxon>
        <taxon>Pseudomonadota</taxon>
        <taxon>Gammaproteobacteria</taxon>
        <taxon>Oceanospirillales</taxon>
        <taxon>Pleioneaceae</taxon>
        <taxon>Aliikangiella</taxon>
    </lineage>
</organism>
<evidence type="ECO:0000313" key="2">
    <source>
        <dbReference type="Proteomes" id="UP001548189"/>
    </source>
</evidence>
<accession>A0ABV2BYN3</accession>
<dbReference type="RefSeq" id="WP_353897511.1">
    <property type="nucleotide sequence ID" value="NZ_JBEVCJ010000031.1"/>
</dbReference>
<name>A0ABV2BYN3_9GAMM</name>
<dbReference type="Proteomes" id="UP001548189">
    <property type="component" value="Unassembled WGS sequence"/>
</dbReference>
<dbReference type="EMBL" id="JBEVCJ010000031">
    <property type="protein sequence ID" value="MET1256928.1"/>
    <property type="molecule type" value="Genomic_DNA"/>
</dbReference>
<comment type="caution">
    <text evidence="1">The sequence shown here is derived from an EMBL/GenBank/DDBJ whole genome shotgun (WGS) entry which is preliminary data.</text>
</comment>
<dbReference type="Pfam" id="PF08900">
    <property type="entry name" value="AcaB"/>
    <property type="match status" value="1"/>
</dbReference>
<gene>
    <name evidence="1" type="ORF">ABVT43_17430</name>
</gene>
<dbReference type="NCBIfam" id="TIGR03761">
    <property type="entry name" value="ICE_PFL4669"/>
    <property type="match status" value="1"/>
</dbReference>
<reference evidence="1 2" key="1">
    <citation type="submission" date="2024-06" db="EMBL/GenBank/DDBJ databases">
        <authorList>
            <person name="Li F."/>
        </authorList>
    </citation>
    <scope>NUCLEOTIDE SEQUENCE [LARGE SCALE GENOMIC DNA]</scope>
    <source>
        <strain evidence="1 2">GXAS 311</strain>
    </source>
</reference>
<keyword evidence="2" id="KW-1185">Reference proteome</keyword>
<protein>
    <submittedName>
        <fullName evidence="1">PFL_4669 family integrating conjugative element protein</fullName>
    </submittedName>
</protein>
<proteinExistence type="predicted"/>
<sequence length="225" mass="25749">MSQVSKLKKQLRANLRTTIKITFHTQYALNLIEGTDAKKHPHKFFIIGLLGFASKIKTVKREADNKNPYARYYYQQAEIILDKAKVFFEKTHQECEATFKDAENVGITLSIAETENPVEREFSFKVDLCYQAVILLAKYDICIRKLQAAKQTGFMSNNATNNKIEKMSKLMRQLFHSLEPYKNHSVTIEDIKEGNEKAKLAYEAMGVIPGLDLDKLIYATPPPPL</sequence>